<dbReference type="EMBL" id="JBBUTH010000010">
    <property type="protein sequence ID" value="MEK8053099.1"/>
    <property type="molecule type" value="Genomic_DNA"/>
</dbReference>
<accession>A0ABU9CMR4</accession>
<dbReference type="Gene3D" id="2.30.110.10">
    <property type="entry name" value="Electron Transport, Fmn-binding Protein, Chain A"/>
    <property type="match status" value="1"/>
</dbReference>
<name>A0ABU9CMR4_9BURK</name>
<dbReference type="Pfam" id="PF01613">
    <property type="entry name" value="Flavin_Reduct"/>
    <property type="match status" value="1"/>
</dbReference>
<keyword evidence="4" id="KW-1185">Reference proteome</keyword>
<proteinExistence type="predicted"/>
<evidence type="ECO:0000259" key="2">
    <source>
        <dbReference type="SMART" id="SM00903"/>
    </source>
</evidence>
<evidence type="ECO:0000313" key="4">
    <source>
        <dbReference type="Proteomes" id="UP001365405"/>
    </source>
</evidence>
<dbReference type="EC" id="1.-.-.-" evidence="3"/>
<evidence type="ECO:0000256" key="1">
    <source>
        <dbReference type="ARBA" id="ARBA00023002"/>
    </source>
</evidence>
<dbReference type="Proteomes" id="UP001365405">
    <property type="component" value="Unassembled WGS sequence"/>
</dbReference>
<dbReference type="InterPro" id="IPR012349">
    <property type="entry name" value="Split_barrel_FMN-bd"/>
</dbReference>
<evidence type="ECO:0000313" key="3">
    <source>
        <dbReference type="EMBL" id="MEK8053099.1"/>
    </source>
</evidence>
<dbReference type="InterPro" id="IPR050268">
    <property type="entry name" value="NADH-dep_flavin_reductase"/>
</dbReference>
<reference evidence="3 4" key="1">
    <citation type="submission" date="2024-04" db="EMBL/GenBank/DDBJ databases">
        <title>Novel species of the genus Ideonella isolated from streams.</title>
        <authorList>
            <person name="Lu H."/>
        </authorList>
    </citation>
    <scope>NUCLEOTIDE SEQUENCE [LARGE SCALE GENOMIC DNA]</scope>
    <source>
        <strain evidence="3 4">DXS22W</strain>
    </source>
</reference>
<dbReference type="PANTHER" id="PTHR30466:SF1">
    <property type="entry name" value="FMN REDUCTASE (NADH) RUTF"/>
    <property type="match status" value="1"/>
</dbReference>
<dbReference type="SMART" id="SM00903">
    <property type="entry name" value="Flavin_Reduct"/>
    <property type="match status" value="1"/>
</dbReference>
<gene>
    <name evidence="3" type="ORF">AACH10_22790</name>
</gene>
<dbReference type="RefSeq" id="WP_341412831.1">
    <property type="nucleotide sequence ID" value="NZ_JBBUTH010000010.1"/>
</dbReference>
<organism evidence="3 4">
    <name type="scientific">Pseudaquabacterium inlustre</name>
    <dbReference type="NCBI Taxonomy" id="2984192"/>
    <lineage>
        <taxon>Bacteria</taxon>
        <taxon>Pseudomonadati</taxon>
        <taxon>Pseudomonadota</taxon>
        <taxon>Betaproteobacteria</taxon>
        <taxon>Burkholderiales</taxon>
        <taxon>Sphaerotilaceae</taxon>
        <taxon>Pseudaquabacterium</taxon>
    </lineage>
</organism>
<sequence>MTQLCDRPAWGQTDIAPAALRQVLGSYATGVAVVSTRAADGRPVGLTINSFASLSLAPPLVLWSLVNHSPSLAAFATAPHFAISVLAHDQQALARRFASAAVADKFDGVAVHEAPEGVPVIDDALATLVCARDSCTPAGDHQLFIGQVLRMQRGEGAPLVFQGGRFVGVGEVVG</sequence>
<dbReference type="InterPro" id="IPR002563">
    <property type="entry name" value="Flavin_Rdtase-like_dom"/>
</dbReference>
<dbReference type="SUPFAM" id="SSF50475">
    <property type="entry name" value="FMN-binding split barrel"/>
    <property type="match status" value="1"/>
</dbReference>
<protein>
    <submittedName>
        <fullName evidence="3">Flavin reductase family protein</fullName>
        <ecNumber evidence="3">1.-.-.-</ecNumber>
    </submittedName>
</protein>
<dbReference type="PANTHER" id="PTHR30466">
    <property type="entry name" value="FLAVIN REDUCTASE"/>
    <property type="match status" value="1"/>
</dbReference>
<dbReference type="GO" id="GO:0016491">
    <property type="term" value="F:oxidoreductase activity"/>
    <property type="evidence" value="ECO:0007669"/>
    <property type="project" value="UniProtKB-KW"/>
</dbReference>
<comment type="caution">
    <text evidence="3">The sequence shown here is derived from an EMBL/GenBank/DDBJ whole genome shotgun (WGS) entry which is preliminary data.</text>
</comment>
<keyword evidence="1 3" id="KW-0560">Oxidoreductase</keyword>
<feature type="domain" description="Flavin reductase like" evidence="2">
    <location>
        <begin position="24"/>
        <end position="168"/>
    </location>
</feature>